<dbReference type="InterPro" id="IPR038214">
    <property type="entry name" value="WPP_sf"/>
</dbReference>
<evidence type="ECO:0000256" key="4">
    <source>
        <dbReference type="ARBA" id="ARBA00023242"/>
    </source>
</evidence>
<dbReference type="GO" id="GO:0000278">
    <property type="term" value="P:mitotic cell cycle"/>
    <property type="evidence" value="ECO:0007669"/>
    <property type="project" value="InterPro"/>
</dbReference>
<dbReference type="PANTHER" id="PTHR34362:SF1">
    <property type="entry name" value="WPP DOMAIN-CONTAINING PROTEIN 1-RELATED"/>
    <property type="match status" value="1"/>
</dbReference>
<comment type="subcellular location">
    <subcellularLocation>
        <location evidence="2">Cytoplasm</location>
    </subcellularLocation>
    <subcellularLocation>
        <location evidence="1">Nucleus</location>
    </subcellularLocation>
</comment>
<dbReference type="GO" id="GO:0005634">
    <property type="term" value="C:nucleus"/>
    <property type="evidence" value="ECO:0007669"/>
    <property type="project" value="UniProtKB-SubCell"/>
</dbReference>
<feature type="region of interest" description="Disordered" evidence="5">
    <location>
        <begin position="112"/>
        <end position="137"/>
    </location>
</feature>
<dbReference type="GO" id="GO:0048527">
    <property type="term" value="P:lateral root development"/>
    <property type="evidence" value="ECO:0007669"/>
    <property type="project" value="InterPro"/>
</dbReference>
<dbReference type="AlphaFoldDB" id="W1PSN9"/>
<dbReference type="EMBL" id="KI392771">
    <property type="protein sequence ID" value="ERN10869.1"/>
    <property type="molecule type" value="Genomic_DNA"/>
</dbReference>
<feature type="domain" description="WPP" evidence="6">
    <location>
        <begin position="18"/>
        <end position="118"/>
    </location>
</feature>
<dbReference type="Gramene" id="ERN10869">
    <property type="protein sequence ID" value="ERN10869"/>
    <property type="gene ID" value="AMTR_s00167p00018590"/>
</dbReference>
<dbReference type="eggNOG" id="ENOG502S3QB">
    <property type="taxonomic scope" value="Eukaryota"/>
</dbReference>
<evidence type="ECO:0000313" key="8">
    <source>
        <dbReference type="Proteomes" id="UP000017836"/>
    </source>
</evidence>
<evidence type="ECO:0000256" key="1">
    <source>
        <dbReference type="ARBA" id="ARBA00004123"/>
    </source>
</evidence>
<accession>W1PSN9</accession>
<feature type="compositionally biased region" description="Polar residues" evidence="5">
    <location>
        <begin position="120"/>
        <end position="137"/>
    </location>
</feature>
<dbReference type="PANTHER" id="PTHR34362">
    <property type="entry name" value="WPP DOMAIN-CONTAINING PROTEIN 1-RELATED"/>
    <property type="match status" value="1"/>
</dbReference>
<evidence type="ECO:0000256" key="3">
    <source>
        <dbReference type="ARBA" id="ARBA00022490"/>
    </source>
</evidence>
<protein>
    <recommendedName>
        <fullName evidence="6">WPP domain-containing protein</fullName>
    </recommendedName>
</protein>
<dbReference type="InterPro" id="IPR044692">
    <property type="entry name" value="WPP1/2/3"/>
</dbReference>
<organism evidence="7 8">
    <name type="scientific">Amborella trichopoda</name>
    <dbReference type="NCBI Taxonomy" id="13333"/>
    <lineage>
        <taxon>Eukaryota</taxon>
        <taxon>Viridiplantae</taxon>
        <taxon>Streptophyta</taxon>
        <taxon>Embryophyta</taxon>
        <taxon>Tracheophyta</taxon>
        <taxon>Spermatophyta</taxon>
        <taxon>Magnoliopsida</taxon>
        <taxon>Amborellales</taxon>
        <taxon>Amborellaceae</taxon>
        <taxon>Amborella</taxon>
    </lineage>
</organism>
<gene>
    <name evidence="7" type="ORF">AMTR_s00167p00018590</name>
</gene>
<evidence type="ECO:0000256" key="5">
    <source>
        <dbReference type="SAM" id="MobiDB-lite"/>
    </source>
</evidence>
<dbReference type="GO" id="GO:0005737">
    <property type="term" value="C:cytoplasm"/>
    <property type="evidence" value="ECO:0007669"/>
    <property type="project" value="UniProtKB-SubCell"/>
</dbReference>
<dbReference type="HOGENOM" id="CLU_101563_0_0_1"/>
<dbReference type="OrthoDB" id="1927559at2759"/>
<evidence type="ECO:0000259" key="6">
    <source>
        <dbReference type="Pfam" id="PF13943"/>
    </source>
</evidence>
<dbReference type="Proteomes" id="UP000017836">
    <property type="component" value="Unassembled WGS sequence"/>
</dbReference>
<dbReference type="InterPro" id="IPR025265">
    <property type="entry name" value="WPP_dom"/>
</dbReference>
<evidence type="ECO:0000256" key="2">
    <source>
        <dbReference type="ARBA" id="ARBA00004496"/>
    </source>
</evidence>
<dbReference type="Gene3D" id="1.10.246.200">
    <property type="entry name" value="WPP domain"/>
    <property type="match status" value="1"/>
</dbReference>
<evidence type="ECO:0000313" key="7">
    <source>
        <dbReference type="EMBL" id="ERN10869.1"/>
    </source>
</evidence>
<reference evidence="8" key="1">
    <citation type="journal article" date="2013" name="Science">
        <title>The Amborella genome and the evolution of flowering plants.</title>
        <authorList>
            <consortium name="Amborella Genome Project"/>
        </authorList>
    </citation>
    <scope>NUCLEOTIDE SEQUENCE [LARGE SCALE GENOMIC DNA]</scope>
</reference>
<keyword evidence="4" id="KW-0539">Nucleus</keyword>
<proteinExistence type="predicted"/>
<sequence>MAEETKASSVVLPPTAASFSVWPPSERTRSSVTQRLAETLSTPSVLSQRYGVMDAEEAKATAAAIEEEAFKLASAFFSASSNEDVAENDGTATLQAYSKEISKRMLDAVKKHAAAATATPNSLTEQPSEVASETSET</sequence>
<keyword evidence="3" id="KW-0963">Cytoplasm</keyword>
<dbReference type="OMA" id="KHISKLM"/>
<dbReference type="KEGG" id="atr:18439076"/>
<name>W1PSN9_AMBTC</name>
<dbReference type="Pfam" id="PF13943">
    <property type="entry name" value="WPP"/>
    <property type="match status" value="1"/>
</dbReference>
<keyword evidence="8" id="KW-1185">Reference proteome</keyword>